<dbReference type="NCBIfam" id="TIGR01444">
    <property type="entry name" value="fkbM_fam"/>
    <property type="match status" value="1"/>
</dbReference>
<dbReference type="Pfam" id="PF05050">
    <property type="entry name" value="Methyltransf_21"/>
    <property type="match status" value="1"/>
</dbReference>
<dbReference type="GO" id="GO:0032259">
    <property type="term" value="P:methylation"/>
    <property type="evidence" value="ECO:0007669"/>
    <property type="project" value="UniProtKB-KW"/>
</dbReference>
<dbReference type="InterPro" id="IPR052514">
    <property type="entry name" value="SAM-dependent_MTase"/>
</dbReference>
<sequence length="385" mass="44651">MCNDKYLDQLKKAIEYATNSGSFNKKNIVYNAENVCVFGLGTYFKEAFLQQNVMERFHVNMLCDNNYKKAEEILKDNNYKGLKFITIEELKSLDNVVVILMLGDPREVEKQLKDLGINNCITYNDLSLDTIMDLPCDKKWFKNNSGKLIDAYNCLSDEESRKVFVNVICNHISPLYSNYSYEELYSSGEYFNTGLFNLSKNECFVDCGAYNGDTIDTFLKETNNMFEKIFAFELDSDNYRMLTEAVACYDSDITKKVKCYNLGVWNQECEITYGKGTANDRSDGISIYKSNNKNIAKVIKLDDILLGNKITLIKMDIEGAEQNALKGAENIIRKQKPKMAICLYHRLDDFWEIPLYLKKLVPQYKVNIRHHYYYNCWGTVCYVHL</sequence>
<dbReference type="PANTHER" id="PTHR34203:SF15">
    <property type="entry name" value="SLL1173 PROTEIN"/>
    <property type="match status" value="1"/>
</dbReference>
<reference evidence="2 3" key="1">
    <citation type="submission" date="2016-11" db="EMBL/GenBank/DDBJ databases">
        <authorList>
            <person name="Jaros S."/>
            <person name="Januszkiewicz K."/>
            <person name="Wedrychowicz H."/>
        </authorList>
    </citation>
    <scope>NUCLEOTIDE SEQUENCE [LARGE SCALE GENOMIC DNA]</scope>
    <source>
        <strain evidence="2 3">DSM 21758</strain>
    </source>
</reference>
<dbReference type="RefSeq" id="WP_072986394.1">
    <property type="nucleotide sequence ID" value="NZ_FQZB01000008.1"/>
</dbReference>
<dbReference type="OrthoDB" id="5329963at2"/>
<keyword evidence="2" id="KW-0489">Methyltransferase</keyword>
<dbReference type="SUPFAM" id="SSF53335">
    <property type="entry name" value="S-adenosyl-L-methionine-dependent methyltransferases"/>
    <property type="match status" value="1"/>
</dbReference>
<feature type="domain" description="Methyltransferase FkbM" evidence="1">
    <location>
        <begin position="206"/>
        <end position="358"/>
    </location>
</feature>
<dbReference type="EMBL" id="FQZB01000008">
    <property type="protein sequence ID" value="SHJ39312.1"/>
    <property type="molecule type" value="Genomic_DNA"/>
</dbReference>
<dbReference type="AlphaFoldDB" id="A0A1M6IY28"/>
<keyword evidence="2" id="KW-0808">Transferase</keyword>
<accession>A0A1M6IY28</accession>
<evidence type="ECO:0000313" key="3">
    <source>
        <dbReference type="Proteomes" id="UP000184310"/>
    </source>
</evidence>
<protein>
    <submittedName>
        <fullName evidence="2">Methyltransferase, FkbM family</fullName>
    </submittedName>
</protein>
<evidence type="ECO:0000259" key="1">
    <source>
        <dbReference type="Pfam" id="PF05050"/>
    </source>
</evidence>
<dbReference type="PANTHER" id="PTHR34203">
    <property type="entry name" value="METHYLTRANSFERASE, FKBM FAMILY PROTEIN"/>
    <property type="match status" value="1"/>
</dbReference>
<dbReference type="Proteomes" id="UP000184310">
    <property type="component" value="Unassembled WGS sequence"/>
</dbReference>
<name>A0A1M6IY28_9CLOT</name>
<proteinExistence type="predicted"/>
<dbReference type="InterPro" id="IPR029063">
    <property type="entry name" value="SAM-dependent_MTases_sf"/>
</dbReference>
<dbReference type="InterPro" id="IPR006342">
    <property type="entry name" value="FkbM_mtfrase"/>
</dbReference>
<organism evidence="2 3">
    <name type="scientific">Clostridium cavendishii DSM 21758</name>
    <dbReference type="NCBI Taxonomy" id="1121302"/>
    <lineage>
        <taxon>Bacteria</taxon>
        <taxon>Bacillati</taxon>
        <taxon>Bacillota</taxon>
        <taxon>Clostridia</taxon>
        <taxon>Eubacteriales</taxon>
        <taxon>Clostridiaceae</taxon>
        <taxon>Clostridium</taxon>
    </lineage>
</organism>
<dbReference type="GO" id="GO:0008168">
    <property type="term" value="F:methyltransferase activity"/>
    <property type="evidence" value="ECO:0007669"/>
    <property type="project" value="UniProtKB-KW"/>
</dbReference>
<dbReference type="STRING" id="1121302.SAMN02745163_01853"/>
<dbReference type="Gene3D" id="3.40.50.150">
    <property type="entry name" value="Vaccinia Virus protein VP39"/>
    <property type="match status" value="1"/>
</dbReference>
<gene>
    <name evidence="2" type="ORF">SAMN02745163_01853</name>
</gene>
<keyword evidence="3" id="KW-1185">Reference proteome</keyword>
<evidence type="ECO:0000313" key="2">
    <source>
        <dbReference type="EMBL" id="SHJ39312.1"/>
    </source>
</evidence>